<evidence type="ECO:0000256" key="2">
    <source>
        <dbReference type="ARBA" id="ARBA00022980"/>
    </source>
</evidence>
<dbReference type="InterPro" id="IPR020592">
    <property type="entry name" value="Ribosomal_bS16_CS"/>
</dbReference>
<dbReference type="Gene3D" id="3.30.1320.10">
    <property type="match status" value="2"/>
</dbReference>
<dbReference type="Pfam" id="PF00886">
    <property type="entry name" value="Ribosomal_S16"/>
    <property type="match status" value="2"/>
</dbReference>
<dbReference type="EMBL" id="WWBZ02000007">
    <property type="protein sequence ID" value="KAF4312100.1"/>
    <property type="molecule type" value="Genomic_DNA"/>
</dbReference>
<dbReference type="GO" id="GO:0032543">
    <property type="term" value="P:mitochondrial translation"/>
    <property type="evidence" value="ECO:0007669"/>
    <property type="project" value="TreeGrafter"/>
</dbReference>
<sequence>MVLKIRLARFGKRHAPFYNIVVAHARTARDSKPLEVLAWKNWIDWSTSNRGQWMEREAPHRGKHNGRITDGAIRKGTYDPIPKVARPGDPNGRPYKDIKLDRSRAQYWLGVGAQPSDTCWRLLSMAGLLEPKYRVGQVQEQVAKADAQHKQNPYKDPTPVESS</sequence>
<feature type="region of interest" description="Disordered" evidence="4">
    <location>
        <begin position="59"/>
        <end position="96"/>
    </location>
</feature>
<dbReference type="Proteomes" id="UP000572817">
    <property type="component" value="Unassembled WGS sequence"/>
</dbReference>
<comment type="similarity">
    <text evidence="1">Belongs to the bacterial ribosomal protein bS16 family.</text>
</comment>
<organism evidence="5 6">
    <name type="scientific">Botryosphaeria dothidea</name>
    <dbReference type="NCBI Taxonomy" id="55169"/>
    <lineage>
        <taxon>Eukaryota</taxon>
        <taxon>Fungi</taxon>
        <taxon>Dikarya</taxon>
        <taxon>Ascomycota</taxon>
        <taxon>Pezizomycotina</taxon>
        <taxon>Dothideomycetes</taxon>
        <taxon>Dothideomycetes incertae sedis</taxon>
        <taxon>Botryosphaeriales</taxon>
        <taxon>Botryosphaeriaceae</taxon>
        <taxon>Botryosphaeria</taxon>
    </lineage>
</organism>
<dbReference type="InterPro" id="IPR000307">
    <property type="entry name" value="Ribosomal_bS16"/>
</dbReference>
<keyword evidence="2 5" id="KW-0689">Ribosomal protein</keyword>
<feature type="region of interest" description="Disordered" evidence="4">
    <location>
        <begin position="140"/>
        <end position="163"/>
    </location>
</feature>
<proteinExistence type="inferred from homology"/>
<dbReference type="OrthoDB" id="407221at2759"/>
<dbReference type="GO" id="GO:0003735">
    <property type="term" value="F:structural constituent of ribosome"/>
    <property type="evidence" value="ECO:0007669"/>
    <property type="project" value="InterPro"/>
</dbReference>
<dbReference type="PROSITE" id="PS00732">
    <property type="entry name" value="RIBOSOMAL_S16"/>
    <property type="match status" value="1"/>
</dbReference>
<dbReference type="HAMAP" id="MF_00385">
    <property type="entry name" value="Ribosomal_bS16"/>
    <property type="match status" value="1"/>
</dbReference>
<dbReference type="PANTHER" id="PTHR12919">
    <property type="entry name" value="30S RIBOSOMAL PROTEIN S16"/>
    <property type="match status" value="1"/>
</dbReference>
<name>A0A8H4N7M4_9PEZI</name>
<comment type="caution">
    <text evidence="5">The sequence shown here is derived from an EMBL/GenBank/DDBJ whole genome shotgun (WGS) entry which is preliminary data.</text>
</comment>
<keyword evidence="3" id="KW-0687">Ribonucleoprotein</keyword>
<dbReference type="GO" id="GO:0005763">
    <property type="term" value="C:mitochondrial small ribosomal subunit"/>
    <property type="evidence" value="ECO:0007669"/>
    <property type="project" value="TreeGrafter"/>
</dbReference>
<reference evidence="5" key="1">
    <citation type="submission" date="2020-04" db="EMBL/GenBank/DDBJ databases">
        <title>Genome Assembly and Annotation of Botryosphaeria dothidea sdau 11-99, a Latent Pathogen of Apple Fruit Ring Rot in China.</title>
        <authorList>
            <person name="Yu C."/>
            <person name="Diao Y."/>
            <person name="Lu Q."/>
            <person name="Zhao J."/>
            <person name="Cui S."/>
            <person name="Peng C."/>
            <person name="He B."/>
            <person name="Liu H."/>
        </authorList>
    </citation>
    <scope>NUCLEOTIDE SEQUENCE [LARGE SCALE GENOMIC DNA]</scope>
    <source>
        <strain evidence="5">Sdau11-99</strain>
    </source>
</reference>
<dbReference type="NCBIfam" id="TIGR00002">
    <property type="entry name" value="S16"/>
    <property type="match status" value="1"/>
</dbReference>
<dbReference type="SUPFAM" id="SSF54565">
    <property type="entry name" value="Ribosomal protein S16"/>
    <property type="match status" value="2"/>
</dbReference>
<evidence type="ECO:0000256" key="3">
    <source>
        <dbReference type="ARBA" id="ARBA00023274"/>
    </source>
</evidence>
<evidence type="ECO:0000256" key="1">
    <source>
        <dbReference type="ARBA" id="ARBA00006668"/>
    </source>
</evidence>
<protein>
    <submittedName>
        <fullName evidence="5">Ribosomal protein S16</fullName>
    </submittedName>
</protein>
<dbReference type="AlphaFoldDB" id="A0A8H4N7M4"/>
<keyword evidence="6" id="KW-1185">Reference proteome</keyword>
<dbReference type="InterPro" id="IPR023803">
    <property type="entry name" value="Ribosomal_bS16_dom_sf"/>
</dbReference>
<gene>
    <name evidence="5" type="ORF">GTA08_BOTSDO12243</name>
</gene>
<evidence type="ECO:0000256" key="4">
    <source>
        <dbReference type="SAM" id="MobiDB-lite"/>
    </source>
</evidence>
<evidence type="ECO:0000313" key="5">
    <source>
        <dbReference type="EMBL" id="KAF4312100.1"/>
    </source>
</evidence>
<evidence type="ECO:0000313" key="6">
    <source>
        <dbReference type="Proteomes" id="UP000572817"/>
    </source>
</evidence>
<dbReference type="PANTHER" id="PTHR12919:SF20">
    <property type="entry name" value="SMALL RIBOSOMAL SUBUNIT PROTEIN BS16M"/>
    <property type="match status" value="1"/>
</dbReference>
<accession>A0A8H4N7M4</accession>